<comment type="caution">
    <text evidence="3">The sequence shown here is derived from an EMBL/GenBank/DDBJ whole genome shotgun (WGS) entry which is preliminary data.</text>
</comment>
<dbReference type="PANTHER" id="PTHR48051">
    <property type="match status" value="1"/>
</dbReference>
<evidence type="ECO:0000256" key="2">
    <source>
        <dbReference type="ARBA" id="ARBA00022737"/>
    </source>
</evidence>
<dbReference type="PANTHER" id="PTHR48051:SF1">
    <property type="entry name" value="RAS SUPPRESSOR PROTEIN 1"/>
    <property type="match status" value="1"/>
</dbReference>
<gene>
    <name evidence="3" type="ORF">FDK13_14025</name>
</gene>
<dbReference type="GO" id="GO:0005737">
    <property type="term" value="C:cytoplasm"/>
    <property type="evidence" value="ECO:0007669"/>
    <property type="project" value="TreeGrafter"/>
</dbReference>
<dbReference type="AlphaFoldDB" id="A0A4U6D491"/>
<dbReference type="Pfam" id="PF00560">
    <property type="entry name" value="LRR_1"/>
    <property type="match status" value="2"/>
</dbReference>
<dbReference type="InterPro" id="IPR001611">
    <property type="entry name" value="Leu-rich_rpt"/>
</dbReference>
<dbReference type="EMBL" id="SZVO01000006">
    <property type="protein sequence ID" value="TKT91486.1"/>
    <property type="molecule type" value="Genomic_DNA"/>
</dbReference>
<dbReference type="Proteomes" id="UP000304900">
    <property type="component" value="Unassembled WGS sequence"/>
</dbReference>
<dbReference type="Pfam" id="PF12799">
    <property type="entry name" value="LRR_4"/>
    <property type="match status" value="1"/>
</dbReference>
<dbReference type="OrthoDB" id="922532at2"/>
<keyword evidence="4" id="KW-1185">Reference proteome</keyword>
<accession>A0A4U6D491</accession>
<dbReference type="PROSITE" id="PS51450">
    <property type="entry name" value="LRR"/>
    <property type="match status" value="2"/>
</dbReference>
<dbReference type="SMART" id="SM00369">
    <property type="entry name" value="LRR_TYP"/>
    <property type="match status" value="7"/>
</dbReference>
<organism evidence="3 4">
    <name type="scientific">Dyadobacter frigoris</name>
    <dbReference type="NCBI Taxonomy" id="2576211"/>
    <lineage>
        <taxon>Bacteria</taxon>
        <taxon>Pseudomonadati</taxon>
        <taxon>Bacteroidota</taxon>
        <taxon>Cytophagia</taxon>
        <taxon>Cytophagales</taxon>
        <taxon>Spirosomataceae</taxon>
        <taxon>Dyadobacter</taxon>
    </lineage>
</organism>
<reference evidence="3 4" key="1">
    <citation type="submission" date="2019-05" db="EMBL/GenBank/DDBJ databases">
        <title>Dyadobacter AR-3-8 sp. nov., isolated from arctic soil.</title>
        <authorList>
            <person name="Chaudhary D.K."/>
        </authorList>
    </citation>
    <scope>NUCLEOTIDE SEQUENCE [LARGE SCALE GENOMIC DNA]</scope>
    <source>
        <strain evidence="3 4">AR-3-8</strain>
    </source>
</reference>
<dbReference type="InterPro" id="IPR003591">
    <property type="entry name" value="Leu-rich_rpt_typical-subtyp"/>
</dbReference>
<evidence type="ECO:0000313" key="4">
    <source>
        <dbReference type="Proteomes" id="UP000304900"/>
    </source>
</evidence>
<dbReference type="SUPFAM" id="SSF52058">
    <property type="entry name" value="L domain-like"/>
    <property type="match status" value="1"/>
</dbReference>
<dbReference type="InterPro" id="IPR032675">
    <property type="entry name" value="LRR_dom_sf"/>
</dbReference>
<dbReference type="Gene3D" id="3.80.10.10">
    <property type="entry name" value="Ribonuclease Inhibitor"/>
    <property type="match status" value="2"/>
</dbReference>
<dbReference type="InterPro" id="IPR025875">
    <property type="entry name" value="Leu-rich_rpt_4"/>
</dbReference>
<dbReference type="Pfam" id="PF13855">
    <property type="entry name" value="LRR_8"/>
    <property type="match status" value="1"/>
</dbReference>
<dbReference type="InterPro" id="IPR050216">
    <property type="entry name" value="LRR_domain-containing"/>
</dbReference>
<keyword evidence="2" id="KW-0677">Repeat</keyword>
<evidence type="ECO:0000256" key="1">
    <source>
        <dbReference type="ARBA" id="ARBA00022614"/>
    </source>
</evidence>
<evidence type="ECO:0000313" key="3">
    <source>
        <dbReference type="EMBL" id="TKT91486.1"/>
    </source>
</evidence>
<sequence>MIMKILAILLLACCIDDSFSQPIVLPLEKSLDLTVSKTGDERQYVPIPENVKILEDVRLISRKEIKLSGQQTDYIRKMLIQSVRNVLDLKFAPDLMINSKVCFNKEGEISHVFFDIKPFFFKNIDQVLQDKLPAELIRNNFKLENVNDCIISVSFYIRIKSENFGRIISKRDSSITSVEELLNVSDSLNVKRINLSGLDLKVIPDQIYRFRNLEELDLQGNEISVVHLQMNRLPKLFKIDLSSNQLDQKNISIDKNKSLRILNLQKNAISDIPLSVHLCKKLESLWLGGNILALKTKSFRRLRHLEDLNLYNNGLTELPLGLKKLRRLKIIDLYYNEFKEMPVVLTKLKRLQTLAIAHNRLKFIDPQITKLHRLRTFYAHHNELVSLPSVMEKMKNLKKLDLGYNKLEKPPAFIYRLPDLEELDISFNQLTVFPKEIAGNKNLKSVFFNGNAFIKQSPESSYILWINKMKTNNTLVYY</sequence>
<name>A0A4U6D491_9BACT</name>
<protein>
    <submittedName>
        <fullName evidence="3">Leucine-rich repeat domain-containing protein</fullName>
    </submittedName>
</protein>
<proteinExistence type="predicted"/>
<dbReference type="SMART" id="SM00364">
    <property type="entry name" value="LRR_BAC"/>
    <property type="match status" value="5"/>
</dbReference>
<dbReference type="Pfam" id="PF13516">
    <property type="entry name" value="LRR_6"/>
    <property type="match status" value="1"/>
</dbReference>
<keyword evidence="1" id="KW-0433">Leucine-rich repeat</keyword>